<comment type="caution">
    <text evidence="2">The sequence shown here is derived from an EMBL/GenBank/DDBJ whole genome shotgun (WGS) entry which is preliminary data.</text>
</comment>
<accession>A0A8H9LJ03</accession>
<dbReference type="Proteomes" id="UP000614239">
    <property type="component" value="Unassembled WGS sequence"/>
</dbReference>
<dbReference type="AlphaFoldDB" id="A0A8H9LJ03"/>
<keyword evidence="3" id="KW-1185">Reference proteome</keyword>
<reference evidence="2" key="2">
    <citation type="submission" date="2020-09" db="EMBL/GenBank/DDBJ databases">
        <authorList>
            <person name="Sun Q."/>
            <person name="Zhou Y."/>
        </authorList>
    </citation>
    <scope>NUCLEOTIDE SEQUENCE</scope>
    <source>
        <strain evidence="2">CGMCC 4.7372</strain>
    </source>
</reference>
<gene>
    <name evidence="2" type="ORF">GCM10011612_14700</name>
</gene>
<reference evidence="2" key="1">
    <citation type="journal article" date="2014" name="Int. J. Syst. Evol. Microbiol.">
        <title>Complete genome sequence of Corynebacterium casei LMG S-19264T (=DSM 44701T), isolated from a smear-ripened cheese.</title>
        <authorList>
            <consortium name="US DOE Joint Genome Institute (JGI-PGF)"/>
            <person name="Walter F."/>
            <person name="Albersmeier A."/>
            <person name="Kalinowski J."/>
            <person name="Ruckert C."/>
        </authorList>
    </citation>
    <scope>NUCLEOTIDE SEQUENCE</scope>
    <source>
        <strain evidence="2">CGMCC 4.7372</strain>
    </source>
</reference>
<dbReference type="EMBL" id="BMNJ01000004">
    <property type="protein sequence ID" value="GGO98838.1"/>
    <property type="molecule type" value="Genomic_DNA"/>
</dbReference>
<feature type="region of interest" description="Disordered" evidence="1">
    <location>
        <begin position="1"/>
        <end position="55"/>
    </location>
</feature>
<protein>
    <submittedName>
        <fullName evidence="2">Uncharacterized protein</fullName>
    </submittedName>
</protein>
<evidence type="ECO:0000313" key="3">
    <source>
        <dbReference type="Proteomes" id="UP000614239"/>
    </source>
</evidence>
<evidence type="ECO:0000256" key="1">
    <source>
        <dbReference type="SAM" id="MobiDB-lite"/>
    </source>
</evidence>
<organism evidence="2 3">
    <name type="scientific">Actinomyces gaoshouyii</name>
    <dbReference type="NCBI Taxonomy" id="1960083"/>
    <lineage>
        <taxon>Bacteria</taxon>
        <taxon>Bacillati</taxon>
        <taxon>Actinomycetota</taxon>
        <taxon>Actinomycetes</taxon>
        <taxon>Actinomycetales</taxon>
        <taxon>Actinomycetaceae</taxon>
        <taxon>Actinomyces</taxon>
    </lineage>
</organism>
<name>A0A8H9LJ03_9ACTO</name>
<proteinExistence type="predicted"/>
<evidence type="ECO:0000313" key="2">
    <source>
        <dbReference type="EMBL" id="GGO98838.1"/>
    </source>
</evidence>
<sequence length="100" mass="10777">MCEESGTRGRLSGALAGGVGSGRYSLPHGTGTQRGRWKQRWRGQGPEERATAPRGFGAFLGSRGWKRARARLVIPVAGILLEAAGPISREQRGRARRVPL</sequence>